<dbReference type="AlphaFoldDB" id="E0TDS0"/>
<reference evidence="2 3" key="2">
    <citation type="journal article" date="2011" name="J. Bacteriol.">
        <title>Complete genome sequence of strain HTCC2503T of Parvularcula bermudensis, the type species of the order "Parvularculales" in the class Alphaproteobacteria.</title>
        <authorList>
            <person name="Oh H.M."/>
            <person name="Kang I."/>
            <person name="Vergin K.L."/>
            <person name="Kang D."/>
            <person name="Rhee K.H."/>
            <person name="Giovannoni S.J."/>
            <person name="Cho J.C."/>
        </authorList>
    </citation>
    <scope>NUCLEOTIDE SEQUENCE [LARGE SCALE GENOMIC DNA]</scope>
    <source>
        <strain evidence="3">ATCC BAA-594 / HTCC2503 / KCTC 12087</strain>
    </source>
</reference>
<dbReference type="Proteomes" id="UP000001302">
    <property type="component" value="Chromosome"/>
</dbReference>
<dbReference type="HOGENOM" id="CLU_1137191_0_0_5"/>
<dbReference type="Pfam" id="PF10722">
    <property type="entry name" value="YbjN"/>
    <property type="match status" value="1"/>
</dbReference>
<accession>E0TDS0</accession>
<keyword evidence="3" id="KW-1185">Reference proteome</keyword>
<proteinExistence type="predicted"/>
<dbReference type="KEGG" id="pbr:PB2503_09669"/>
<evidence type="ECO:0000313" key="2">
    <source>
        <dbReference type="EMBL" id="ADM09986.1"/>
    </source>
</evidence>
<protein>
    <submittedName>
        <fullName evidence="2">Uncharacterized protein</fullName>
    </submittedName>
</protein>
<evidence type="ECO:0000256" key="1">
    <source>
        <dbReference type="SAM" id="SignalP"/>
    </source>
</evidence>
<dbReference type="EMBL" id="CP002156">
    <property type="protein sequence ID" value="ADM09986.1"/>
    <property type="molecule type" value="Genomic_DNA"/>
</dbReference>
<feature type="chain" id="PRO_5003140540" evidence="1">
    <location>
        <begin position="26"/>
        <end position="244"/>
    </location>
</feature>
<sequence length="244" mass="25617">MEGAMMRKIAAMIGVGMLAAAPALALTQLSTDIDQQRIVETLSFGDILPVLQRYGVNYQVGDMGGRPVAKAYMGGTEVTLVPNVCTADHRCAGLSLYAFSPMAGTTAVMTDFNRTTPVARVTPGPDGGAMLYHYVIGDHGVTQGSLMVNLRAFASSTQKWESVAGRGSSRVVSFTPLVPDGPPVSEGKEDTHLKEATAIAAPADPADPHLVTLSPGQTSSDSARGNALMIKQIAFEPTLSPKER</sequence>
<organism evidence="2 3">
    <name type="scientific">Parvularcula bermudensis (strain ATCC BAA-594 / HTCC2503 / KCTC 12087)</name>
    <dbReference type="NCBI Taxonomy" id="314260"/>
    <lineage>
        <taxon>Bacteria</taxon>
        <taxon>Pseudomonadati</taxon>
        <taxon>Pseudomonadota</taxon>
        <taxon>Alphaproteobacteria</taxon>
        <taxon>Parvularculales</taxon>
        <taxon>Parvularculaceae</taxon>
        <taxon>Parvularcula</taxon>
    </lineage>
</organism>
<name>E0TDS0_PARBH</name>
<dbReference type="InterPro" id="IPR019660">
    <property type="entry name" value="Put_sensory_transdc_reg_YbjN"/>
</dbReference>
<gene>
    <name evidence="2" type="ordered locus">PB2503_09669</name>
</gene>
<evidence type="ECO:0000313" key="3">
    <source>
        <dbReference type="Proteomes" id="UP000001302"/>
    </source>
</evidence>
<keyword evidence="1" id="KW-0732">Signal</keyword>
<feature type="signal peptide" evidence="1">
    <location>
        <begin position="1"/>
        <end position="25"/>
    </location>
</feature>
<reference evidence="3" key="1">
    <citation type="submission" date="2010-08" db="EMBL/GenBank/DDBJ databases">
        <title>Genome sequence of Parvularcula bermudensis HTCC2503.</title>
        <authorList>
            <person name="Kang D.-M."/>
            <person name="Oh H.-M."/>
            <person name="Cho J.-C."/>
        </authorList>
    </citation>
    <scope>NUCLEOTIDE SEQUENCE [LARGE SCALE GENOMIC DNA]</scope>
    <source>
        <strain evidence="3">ATCC BAA-594 / HTCC2503 / KCTC 12087</strain>
    </source>
</reference>